<organism evidence="2 3">
    <name type="scientific">Pleurodeles waltl</name>
    <name type="common">Iberian ribbed newt</name>
    <dbReference type="NCBI Taxonomy" id="8319"/>
    <lineage>
        <taxon>Eukaryota</taxon>
        <taxon>Metazoa</taxon>
        <taxon>Chordata</taxon>
        <taxon>Craniata</taxon>
        <taxon>Vertebrata</taxon>
        <taxon>Euteleostomi</taxon>
        <taxon>Amphibia</taxon>
        <taxon>Batrachia</taxon>
        <taxon>Caudata</taxon>
        <taxon>Salamandroidea</taxon>
        <taxon>Salamandridae</taxon>
        <taxon>Pleurodelinae</taxon>
        <taxon>Pleurodeles</taxon>
    </lineage>
</organism>
<name>A0AAV7WVU5_PLEWA</name>
<keyword evidence="3" id="KW-1185">Reference proteome</keyword>
<sequence length="76" mass="8807">MPHLEPGTAGSPKFMRSRGKFSRSRCIRVPRPQERREVRLASCARYAACHVPSEHLQNAKEDSLQCWEPYWADSYS</sequence>
<proteinExistence type="predicted"/>
<accession>A0AAV7WVU5</accession>
<gene>
    <name evidence="2" type="ORF">NDU88_004493</name>
</gene>
<feature type="region of interest" description="Disordered" evidence="1">
    <location>
        <begin position="1"/>
        <end position="21"/>
    </location>
</feature>
<protein>
    <submittedName>
        <fullName evidence="2">Uncharacterized protein</fullName>
    </submittedName>
</protein>
<dbReference type="AlphaFoldDB" id="A0AAV7WVU5"/>
<comment type="caution">
    <text evidence="2">The sequence shown here is derived from an EMBL/GenBank/DDBJ whole genome shotgun (WGS) entry which is preliminary data.</text>
</comment>
<evidence type="ECO:0000313" key="2">
    <source>
        <dbReference type="EMBL" id="KAJ1216895.1"/>
    </source>
</evidence>
<dbReference type="Proteomes" id="UP001066276">
    <property type="component" value="Chromosome 1_1"/>
</dbReference>
<evidence type="ECO:0000313" key="3">
    <source>
        <dbReference type="Proteomes" id="UP001066276"/>
    </source>
</evidence>
<evidence type="ECO:0000256" key="1">
    <source>
        <dbReference type="SAM" id="MobiDB-lite"/>
    </source>
</evidence>
<dbReference type="EMBL" id="JANPWB010000001">
    <property type="protein sequence ID" value="KAJ1216895.1"/>
    <property type="molecule type" value="Genomic_DNA"/>
</dbReference>
<reference evidence="2" key="1">
    <citation type="journal article" date="2022" name="bioRxiv">
        <title>Sequencing and chromosome-scale assembly of the giantPleurodeles waltlgenome.</title>
        <authorList>
            <person name="Brown T."/>
            <person name="Elewa A."/>
            <person name="Iarovenko S."/>
            <person name="Subramanian E."/>
            <person name="Araus A.J."/>
            <person name="Petzold A."/>
            <person name="Susuki M."/>
            <person name="Suzuki K.-i.T."/>
            <person name="Hayashi T."/>
            <person name="Toyoda A."/>
            <person name="Oliveira C."/>
            <person name="Osipova E."/>
            <person name="Leigh N.D."/>
            <person name="Simon A."/>
            <person name="Yun M.H."/>
        </authorList>
    </citation>
    <scope>NUCLEOTIDE SEQUENCE</scope>
    <source>
        <strain evidence="2">20211129_DDA</strain>
        <tissue evidence="2">Liver</tissue>
    </source>
</reference>